<proteinExistence type="predicted"/>
<evidence type="ECO:0000313" key="1">
    <source>
        <dbReference type="EMBL" id="KLU05428.1"/>
    </source>
</evidence>
<dbReference type="EMBL" id="LECT01000019">
    <property type="protein sequence ID" value="KLU05428.1"/>
    <property type="molecule type" value="Genomic_DNA"/>
</dbReference>
<protein>
    <submittedName>
        <fullName evidence="1">Uncharacterized protein</fullName>
    </submittedName>
</protein>
<sequence length="299" mass="33364">MSGHRHGRRGTGQASVAHAIGRFTREVRCPWDRNFREVFHEVSEQVGRIRGGEWIFFVVVIVGFVSPTHELAAVRQEAAWAGGIRNQRERQCQRASRRGQGLNRCQPCDRVVGQKTSVDRSNGSCRHANLDHSEVLGIFVEQGREVSWWSDFQSRSGGTETEQVVFGEVFQAVAIAFRDRVGITRPVNELFIFQQLERQTVSLWCVIDRFDQQADGRGVRQEVVDFNHRSRGRFGSQVECDASIGHRVGEGVFAVSVECWRVDDVSIDIESNGSAQSTGGAHVGDGQSAVIGVVVFIVR</sequence>
<gene>
    <name evidence="1" type="ORF">RISK_002635</name>
</gene>
<keyword evidence="2" id="KW-1185">Reference proteome</keyword>
<organism evidence="1 2">
    <name type="scientific">Rhodopirellula islandica</name>
    <dbReference type="NCBI Taxonomy" id="595434"/>
    <lineage>
        <taxon>Bacteria</taxon>
        <taxon>Pseudomonadati</taxon>
        <taxon>Planctomycetota</taxon>
        <taxon>Planctomycetia</taxon>
        <taxon>Pirellulales</taxon>
        <taxon>Pirellulaceae</taxon>
        <taxon>Rhodopirellula</taxon>
    </lineage>
</organism>
<reference evidence="1" key="1">
    <citation type="submission" date="2015-05" db="EMBL/GenBank/DDBJ databases">
        <title>Permanent draft genome of Rhodopirellula islandicus K833.</title>
        <authorList>
            <person name="Kizina J."/>
            <person name="Richter M."/>
            <person name="Glockner F.O."/>
            <person name="Harder J."/>
        </authorList>
    </citation>
    <scope>NUCLEOTIDE SEQUENCE [LARGE SCALE GENOMIC DNA]</scope>
    <source>
        <strain evidence="1">K833</strain>
    </source>
</reference>
<evidence type="ECO:0000313" key="2">
    <source>
        <dbReference type="Proteomes" id="UP000036367"/>
    </source>
</evidence>
<accession>A0A0J1BFW1</accession>
<name>A0A0J1BFW1_RHOIS</name>
<comment type="caution">
    <text evidence="1">The sequence shown here is derived from an EMBL/GenBank/DDBJ whole genome shotgun (WGS) entry which is preliminary data.</text>
</comment>
<dbReference type="Proteomes" id="UP000036367">
    <property type="component" value="Unassembled WGS sequence"/>
</dbReference>
<dbReference type="AlphaFoldDB" id="A0A0J1BFW1"/>